<accession>A0ABQ5CAR7</accession>
<reference evidence="2" key="1">
    <citation type="journal article" date="2022" name="Int. J. Mol. Sci.">
        <title>Draft Genome of Tanacetum Coccineum: Genomic Comparison of Closely Related Tanacetum-Family Plants.</title>
        <authorList>
            <person name="Yamashiro T."/>
            <person name="Shiraishi A."/>
            <person name="Nakayama K."/>
            <person name="Satake H."/>
        </authorList>
    </citation>
    <scope>NUCLEOTIDE SEQUENCE</scope>
</reference>
<sequence length="253" mass="28130">MSNSNTNLQTQSSNALHNAIMEAGSKDRPPMLAPDQLNAEAEAVQIILTGIDNDIYSIVDACPNACEMWKAIEMLKQGESINMMNELVRNQCHGTNHQVNVQFLLQLQPEWQRNRGKAIVTSAAPTYDPIPATVTKDEEMSKEKEFDKLMALISLSFKKIYKPTNNNLRTSSKTSRANQDNSLRINRGTEYDNQRAVNVVGARENVALILEEEVQEHEAIALSDEEVALDEAASEARSSGGEEIYDMTLSESD</sequence>
<feature type="region of interest" description="Disordered" evidence="1">
    <location>
        <begin position="166"/>
        <end position="188"/>
    </location>
</feature>
<proteinExistence type="predicted"/>
<evidence type="ECO:0000256" key="1">
    <source>
        <dbReference type="SAM" id="MobiDB-lite"/>
    </source>
</evidence>
<protein>
    <recommendedName>
        <fullName evidence="4">Gag-Pol polyprotein</fullName>
    </recommendedName>
</protein>
<feature type="region of interest" description="Disordered" evidence="1">
    <location>
        <begin position="231"/>
        <end position="253"/>
    </location>
</feature>
<evidence type="ECO:0000313" key="3">
    <source>
        <dbReference type="Proteomes" id="UP001151760"/>
    </source>
</evidence>
<comment type="caution">
    <text evidence="2">The sequence shown here is derived from an EMBL/GenBank/DDBJ whole genome shotgun (WGS) entry which is preliminary data.</text>
</comment>
<organism evidence="2 3">
    <name type="scientific">Tanacetum coccineum</name>
    <dbReference type="NCBI Taxonomy" id="301880"/>
    <lineage>
        <taxon>Eukaryota</taxon>
        <taxon>Viridiplantae</taxon>
        <taxon>Streptophyta</taxon>
        <taxon>Embryophyta</taxon>
        <taxon>Tracheophyta</taxon>
        <taxon>Spermatophyta</taxon>
        <taxon>Magnoliopsida</taxon>
        <taxon>eudicotyledons</taxon>
        <taxon>Gunneridae</taxon>
        <taxon>Pentapetalae</taxon>
        <taxon>asterids</taxon>
        <taxon>campanulids</taxon>
        <taxon>Asterales</taxon>
        <taxon>Asteraceae</taxon>
        <taxon>Asteroideae</taxon>
        <taxon>Anthemideae</taxon>
        <taxon>Anthemidinae</taxon>
        <taxon>Tanacetum</taxon>
    </lineage>
</organism>
<evidence type="ECO:0000313" key="2">
    <source>
        <dbReference type="EMBL" id="GJT23708.1"/>
    </source>
</evidence>
<reference evidence="2" key="2">
    <citation type="submission" date="2022-01" db="EMBL/GenBank/DDBJ databases">
        <authorList>
            <person name="Yamashiro T."/>
            <person name="Shiraishi A."/>
            <person name="Satake H."/>
            <person name="Nakayama K."/>
        </authorList>
    </citation>
    <scope>NUCLEOTIDE SEQUENCE</scope>
</reference>
<gene>
    <name evidence="2" type="ORF">Tco_0893645</name>
</gene>
<name>A0ABQ5CAR7_9ASTR</name>
<keyword evidence="3" id="KW-1185">Reference proteome</keyword>
<dbReference type="Proteomes" id="UP001151760">
    <property type="component" value="Unassembled WGS sequence"/>
</dbReference>
<evidence type="ECO:0008006" key="4">
    <source>
        <dbReference type="Google" id="ProtNLM"/>
    </source>
</evidence>
<feature type="compositionally biased region" description="Polar residues" evidence="1">
    <location>
        <begin position="166"/>
        <end position="184"/>
    </location>
</feature>
<dbReference type="EMBL" id="BQNB010014077">
    <property type="protein sequence ID" value="GJT23708.1"/>
    <property type="molecule type" value="Genomic_DNA"/>
</dbReference>